<proteinExistence type="predicted"/>
<keyword evidence="3" id="KW-0472">Membrane</keyword>
<gene>
    <name evidence="5" type="ORF">O6P43_025611</name>
</gene>
<dbReference type="InterPro" id="IPR039976">
    <property type="entry name" value="WIT1/WIT2"/>
</dbReference>
<dbReference type="KEGG" id="qsa:O6P43_025611"/>
<keyword evidence="3" id="KW-1133">Transmembrane helix</keyword>
<keyword evidence="1" id="KW-0175">Coiled coil</keyword>
<dbReference type="EMBL" id="JARAOO010000010">
    <property type="protein sequence ID" value="KAJ7953985.1"/>
    <property type="molecule type" value="Genomic_DNA"/>
</dbReference>
<evidence type="ECO:0000256" key="2">
    <source>
        <dbReference type="SAM" id="MobiDB-lite"/>
    </source>
</evidence>
<dbReference type="SUPFAM" id="SSF57997">
    <property type="entry name" value="Tropomyosin"/>
    <property type="match status" value="1"/>
</dbReference>
<evidence type="ECO:0000313" key="6">
    <source>
        <dbReference type="Proteomes" id="UP001163823"/>
    </source>
</evidence>
<dbReference type="Proteomes" id="UP001163823">
    <property type="component" value="Chromosome 10"/>
</dbReference>
<dbReference type="Pfam" id="PF26581">
    <property type="entry name" value="WIT1_2_N"/>
    <property type="match status" value="1"/>
</dbReference>
<dbReference type="InterPro" id="IPR058610">
    <property type="entry name" value="WIT1_2_N"/>
</dbReference>
<feature type="coiled-coil region" evidence="1">
    <location>
        <begin position="143"/>
        <end position="170"/>
    </location>
</feature>
<feature type="domain" description="WIT1/2 N-terminal helical bundle" evidence="4">
    <location>
        <begin position="36"/>
        <end position="172"/>
    </location>
</feature>
<feature type="transmembrane region" description="Helical" evidence="3">
    <location>
        <begin position="628"/>
        <end position="648"/>
    </location>
</feature>
<keyword evidence="6" id="KW-1185">Reference proteome</keyword>
<evidence type="ECO:0000313" key="5">
    <source>
        <dbReference type="EMBL" id="KAJ7953985.1"/>
    </source>
</evidence>
<name>A0AAD7PGF9_QUISA</name>
<comment type="caution">
    <text evidence="5">The sequence shown here is derived from an EMBL/GenBank/DDBJ whole genome shotgun (WGS) entry which is preliminary data.</text>
</comment>
<reference evidence="5" key="1">
    <citation type="journal article" date="2023" name="Science">
        <title>Elucidation of the pathway for biosynthesis of saponin adjuvants from the soapbark tree.</title>
        <authorList>
            <person name="Reed J."/>
            <person name="Orme A."/>
            <person name="El-Demerdash A."/>
            <person name="Owen C."/>
            <person name="Martin L.B.B."/>
            <person name="Misra R.C."/>
            <person name="Kikuchi S."/>
            <person name="Rejzek M."/>
            <person name="Martin A.C."/>
            <person name="Harkess A."/>
            <person name="Leebens-Mack J."/>
            <person name="Louveau T."/>
            <person name="Stephenson M.J."/>
            <person name="Osbourn A."/>
        </authorList>
    </citation>
    <scope>NUCLEOTIDE SEQUENCE</scope>
    <source>
        <strain evidence="5">S10</strain>
    </source>
</reference>
<evidence type="ECO:0000256" key="1">
    <source>
        <dbReference type="SAM" id="Coils"/>
    </source>
</evidence>
<feature type="coiled-coil region" evidence="1">
    <location>
        <begin position="312"/>
        <end position="478"/>
    </location>
</feature>
<dbReference type="PANTHER" id="PTHR35705">
    <property type="entry name" value="WPP DOMAIN-INTERACTING TAIL-ANCHORED PROTEIN 1"/>
    <property type="match status" value="1"/>
</dbReference>
<dbReference type="PANTHER" id="PTHR35705:SF2">
    <property type="entry name" value="WPP DOMAIN-INTERACTING TAIL-ANCHORED PROTEIN 2"/>
    <property type="match status" value="1"/>
</dbReference>
<feature type="region of interest" description="Disordered" evidence="2">
    <location>
        <begin position="553"/>
        <end position="575"/>
    </location>
</feature>
<sequence length="661" mass="76462">MDDHTQAEIYPGEPAFDKVHRYEGVSTNENDMQELERSLQVLTEIDFRLAYSSEKLVNLHVLFIYLLAQENDLEAMRIENNFISTDFIEKELVFDLVSSILVSEVRELDNFMVTVQEEIVDARHKIFSCRHLSGLFSMMTKKLQDSEKSLKQFQEQFLDLKMQSSKLQRRTVAFLHENWELDKVINLRENSQLTDINGKSKQQMVEQQGYILRMLEKSLARELDLEKKLAESRNNEELKLKLHYTEQVAFRMEEAAEFVWGRFLEAENSSEVLMGISKDLVGRLQFSDLNLNGSIKREHDLKLNIQECIELLKAKDSALQKLESSNSELIKKNAEVFTLREKVRLMEEQQKELKFQLNTVNAENDAYQEQLVEIENLTETNLELTEEMSFLKTSSANTEKKVGTLEKQLRELEIQLQHAKASSEASQEQQNMLYSAIWDMETLIEDLKSKVSKAESKTDTAEEQCILLSENNSELNKELNLLRFRMKSLKTFLDQANYLKTSSAKDVNVKTKLIMDMVTQLSTERERIQKQLYVLRKENKLLVDKIQNSKRGTHINRYNHGDDDNEDPLVSNNDSTNATCANASVEGERESPDRNFQVDKLSEDANLFENEVGDSNSSSNKPARPSNLLFVSVAIFMSLLSVLVMYLLNKEIFSLLKTVED</sequence>
<organism evidence="5 6">
    <name type="scientific">Quillaja saponaria</name>
    <name type="common">Soap bark tree</name>
    <dbReference type="NCBI Taxonomy" id="32244"/>
    <lineage>
        <taxon>Eukaryota</taxon>
        <taxon>Viridiplantae</taxon>
        <taxon>Streptophyta</taxon>
        <taxon>Embryophyta</taxon>
        <taxon>Tracheophyta</taxon>
        <taxon>Spermatophyta</taxon>
        <taxon>Magnoliopsida</taxon>
        <taxon>eudicotyledons</taxon>
        <taxon>Gunneridae</taxon>
        <taxon>Pentapetalae</taxon>
        <taxon>rosids</taxon>
        <taxon>fabids</taxon>
        <taxon>Fabales</taxon>
        <taxon>Quillajaceae</taxon>
        <taxon>Quillaja</taxon>
    </lineage>
</organism>
<evidence type="ECO:0000259" key="4">
    <source>
        <dbReference type="Pfam" id="PF26581"/>
    </source>
</evidence>
<dbReference type="AlphaFoldDB" id="A0AAD7PGF9"/>
<accession>A0AAD7PGF9</accession>
<protein>
    <submittedName>
        <fullName evidence="5">WPP domain-interacting tail-anchored protein</fullName>
    </submittedName>
</protein>
<evidence type="ECO:0000256" key="3">
    <source>
        <dbReference type="SAM" id="Phobius"/>
    </source>
</evidence>
<keyword evidence="3" id="KW-0812">Transmembrane</keyword>